<evidence type="ECO:0000313" key="1">
    <source>
        <dbReference type="EMBL" id="KXS18299.1"/>
    </source>
</evidence>
<keyword evidence="2" id="KW-1185">Reference proteome</keyword>
<dbReference type="GO" id="GO:0016020">
    <property type="term" value="C:membrane"/>
    <property type="evidence" value="ECO:0007669"/>
    <property type="project" value="TreeGrafter"/>
</dbReference>
<dbReference type="InterPro" id="IPR010721">
    <property type="entry name" value="UstE-like"/>
</dbReference>
<evidence type="ECO:0000313" key="2">
    <source>
        <dbReference type="Proteomes" id="UP000070544"/>
    </source>
</evidence>
<sequence length="300" mass="33899">MTAASKPLVASGSVALLYLRLLQLANKARVDKNDFPKLQSFSFSPILQVLALDVGIQAACFVIANALKTEMFYDFSGSVTYLACIAWSLLSRQDGQVPNDRQLFSSAMGSMWASRLGTYLLERILQHGKDERFDNIKPSVARFAFAWAMQSVWIFLVGSPIYVVNTIPPSEQPLTSTVDMVGRALWVLGFVTEAIADYQKSTFKLINPNEHGPRTGLYALSRHPNYVGEVLLWTGIAISAAPALKSWQYFTFLSPIFSYFLLRNLSGVPMVEKGWVRRYSKDVEFQKWFQNTPVFWPRLW</sequence>
<dbReference type="OMA" id="QANEKFY"/>
<dbReference type="PANTHER" id="PTHR32251:SF17">
    <property type="entry name" value="STEROID 5-ALPHA REDUCTASE C-TERMINAL DOMAIN-CONTAINING PROTEIN"/>
    <property type="match status" value="1"/>
</dbReference>
<gene>
    <name evidence="1" type="ORF">M427DRAFT_54097</name>
</gene>
<dbReference type="Gene3D" id="1.20.120.1630">
    <property type="match status" value="1"/>
</dbReference>
<dbReference type="Pfam" id="PF06966">
    <property type="entry name" value="DUF1295"/>
    <property type="match status" value="1"/>
</dbReference>
<proteinExistence type="predicted"/>
<dbReference type="PANTHER" id="PTHR32251">
    <property type="entry name" value="3-OXO-5-ALPHA-STEROID 4-DEHYDROGENASE"/>
    <property type="match status" value="1"/>
</dbReference>
<dbReference type="Proteomes" id="UP000070544">
    <property type="component" value="Unassembled WGS sequence"/>
</dbReference>
<dbReference type="AlphaFoldDB" id="A0A139ANI2"/>
<reference evidence="1 2" key="1">
    <citation type="journal article" date="2015" name="Genome Biol. Evol.">
        <title>Phylogenomic analyses indicate that early fungi evolved digesting cell walls of algal ancestors of land plants.</title>
        <authorList>
            <person name="Chang Y."/>
            <person name="Wang S."/>
            <person name="Sekimoto S."/>
            <person name="Aerts A.L."/>
            <person name="Choi C."/>
            <person name="Clum A."/>
            <person name="LaButti K.M."/>
            <person name="Lindquist E.A."/>
            <person name="Yee Ngan C."/>
            <person name="Ohm R.A."/>
            <person name="Salamov A.A."/>
            <person name="Grigoriev I.V."/>
            <person name="Spatafora J.W."/>
            <person name="Berbee M.L."/>
        </authorList>
    </citation>
    <scope>NUCLEOTIDE SEQUENCE [LARGE SCALE GENOMIC DNA]</scope>
    <source>
        <strain evidence="1 2">JEL478</strain>
    </source>
</reference>
<name>A0A139ANI2_GONPJ</name>
<accession>A0A139ANI2</accession>
<dbReference type="PROSITE" id="PS50244">
    <property type="entry name" value="S5A_REDUCTASE"/>
    <property type="match status" value="1"/>
</dbReference>
<protein>
    <submittedName>
        <fullName evidence="1">DUF1295-domain-containing protein</fullName>
    </submittedName>
</protein>
<organism evidence="1 2">
    <name type="scientific">Gonapodya prolifera (strain JEL478)</name>
    <name type="common">Monoblepharis prolifera</name>
    <dbReference type="NCBI Taxonomy" id="1344416"/>
    <lineage>
        <taxon>Eukaryota</taxon>
        <taxon>Fungi</taxon>
        <taxon>Fungi incertae sedis</taxon>
        <taxon>Chytridiomycota</taxon>
        <taxon>Chytridiomycota incertae sedis</taxon>
        <taxon>Monoblepharidomycetes</taxon>
        <taxon>Monoblepharidales</taxon>
        <taxon>Gonapodyaceae</taxon>
        <taxon>Gonapodya</taxon>
    </lineage>
</organism>
<dbReference type="EMBL" id="KQ965743">
    <property type="protein sequence ID" value="KXS18299.1"/>
    <property type="molecule type" value="Genomic_DNA"/>
</dbReference>
<dbReference type="OrthoDB" id="201504at2759"/>